<dbReference type="Proteomes" id="UP000290287">
    <property type="component" value="Unassembled WGS sequence"/>
</dbReference>
<name>A0A4Q0YKJ3_9GAMM</name>
<proteinExistence type="predicted"/>
<protein>
    <submittedName>
        <fullName evidence="1">Uncharacterized protein</fullName>
    </submittedName>
</protein>
<keyword evidence="2" id="KW-1185">Reference proteome</keyword>
<comment type="caution">
    <text evidence="1">The sequence shown here is derived from an EMBL/GenBank/DDBJ whole genome shotgun (WGS) entry which is preliminary data.</text>
</comment>
<organism evidence="1 2">
    <name type="scientific">Veronia nyctiphanis</name>
    <dbReference type="NCBI Taxonomy" id="1278244"/>
    <lineage>
        <taxon>Bacteria</taxon>
        <taxon>Pseudomonadati</taxon>
        <taxon>Pseudomonadota</taxon>
        <taxon>Gammaproteobacteria</taxon>
        <taxon>Vibrionales</taxon>
        <taxon>Vibrionaceae</taxon>
        <taxon>Veronia</taxon>
    </lineage>
</organism>
<evidence type="ECO:0000313" key="2">
    <source>
        <dbReference type="Proteomes" id="UP000290287"/>
    </source>
</evidence>
<sequence>MQDNPTLSSKRKEIETIQYRLRNAIKEGKYSAAATMIVVLDNAQREFETLFQDVVVKTGMINLV</sequence>
<gene>
    <name evidence="1" type="ORF">CS022_21635</name>
</gene>
<dbReference type="OrthoDB" id="9902034at2"/>
<accession>A0A4Q0YKJ3</accession>
<dbReference type="EMBL" id="PEIB01000040">
    <property type="protein sequence ID" value="RXJ71146.1"/>
    <property type="molecule type" value="Genomic_DNA"/>
</dbReference>
<dbReference type="AlphaFoldDB" id="A0A4Q0YKJ3"/>
<reference evidence="1 2" key="1">
    <citation type="submission" date="2017-10" db="EMBL/GenBank/DDBJ databases">
        <title>Nyctiphanis sp. nov., isolated from the stomach of the euphausiid Nyctiphanes simplex (Hansen, 1911) in the Gulf of California.</title>
        <authorList>
            <person name="Gomez-Gil B."/>
            <person name="Aguilar-Mendez M."/>
            <person name="Lopez-Cortes A."/>
            <person name="Gomez-Gutierrez J."/>
            <person name="Roque A."/>
            <person name="Lang E."/>
            <person name="Gonzalez-Castillo A."/>
        </authorList>
    </citation>
    <scope>NUCLEOTIDE SEQUENCE [LARGE SCALE GENOMIC DNA]</scope>
    <source>
        <strain evidence="1 2">CAIM 600</strain>
    </source>
</reference>
<evidence type="ECO:0000313" key="1">
    <source>
        <dbReference type="EMBL" id="RXJ71146.1"/>
    </source>
</evidence>
<dbReference type="RefSeq" id="WP_129123985.1">
    <property type="nucleotide sequence ID" value="NZ_PEIB01000040.1"/>
</dbReference>